<name>A0A7S1QL71_ALECA</name>
<dbReference type="AlphaFoldDB" id="A0A7S1QL71"/>
<sequence length="282" mass="29884">MAANVAGWIGFLLVLLPCRAAPPSALREDTAQRGHHAALVGRNLRTGLNEVVSGVEVALSKATDAAKLAWALTDTIKKQAKESLKLAPLVEAEIATVEAAATTAREQDEQATAFLNKTRAAVEKAAFDAAEDYYMKVKLAGSRARSEATTRALEVKVAGTAADAAKPYKESYLRAKKVMMEYLEHARALAAASDSLKAESANESAAAVQYQTSGQVLQAEHQTKMAEALLGQAEALRGQAAEVRAQALRIRQGLPVYERAGQVASESIAAAVRSTATLPPIY</sequence>
<proteinExistence type="predicted"/>
<feature type="signal peptide" evidence="1">
    <location>
        <begin position="1"/>
        <end position="20"/>
    </location>
</feature>
<organism evidence="2">
    <name type="scientific">Alexandrium catenella</name>
    <name type="common">Red tide dinoflagellate</name>
    <name type="synonym">Gonyaulax catenella</name>
    <dbReference type="NCBI Taxonomy" id="2925"/>
    <lineage>
        <taxon>Eukaryota</taxon>
        <taxon>Sar</taxon>
        <taxon>Alveolata</taxon>
        <taxon>Dinophyceae</taxon>
        <taxon>Gonyaulacales</taxon>
        <taxon>Pyrocystaceae</taxon>
        <taxon>Alexandrium</taxon>
    </lineage>
</organism>
<gene>
    <name evidence="2" type="ORF">ACAT0790_LOCUS27491</name>
</gene>
<reference evidence="2" key="1">
    <citation type="submission" date="2021-01" db="EMBL/GenBank/DDBJ databases">
        <authorList>
            <person name="Corre E."/>
            <person name="Pelletier E."/>
            <person name="Niang G."/>
            <person name="Scheremetjew M."/>
            <person name="Finn R."/>
            <person name="Kale V."/>
            <person name="Holt S."/>
            <person name="Cochrane G."/>
            <person name="Meng A."/>
            <person name="Brown T."/>
            <person name="Cohen L."/>
        </authorList>
    </citation>
    <scope>NUCLEOTIDE SEQUENCE</scope>
    <source>
        <strain evidence="2">OF101</strain>
    </source>
</reference>
<evidence type="ECO:0000256" key="1">
    <source>
        <dbReference type="SAM" id="SignalP"/>
    </source>
</evidence>
<feature type="chain" id="PRO_5030907358" evidence="1">
    <location>
        <begin position="21"/>
        <end position="282"/>
    </location>
</feature>
<dbReference type="EMBL" id="HBGE01045542">
    <property type="protein sequence ID" value="CAD9142138.1"/>
    <property type="molecule type" value="Transcribed_RNA"/>
</dbReference>
<evidence type="ECO:0000313" key="2">
    <source>
        <dbReference type="EMBL" id="CAD9142138.1"/>
    </source>
</evidence>
<keyword evidence="1" id="KW-0732">Signal</keyword>
<accession>A0A7S1QL71</accession>
<protein>
    <submittedName>
        <fullName evidence="2">Uncharacterized protein</fullName>
    </submittedName>
</protein>